<evidence type="ECO:0008006" key="4">
    <source>
        <dbReference type="Google" id="ProtNLM"/>
    </source>
</evidence>
<dbReference type="EMBL" id="CP017269">
    <property type="protein sequence ID" value="AOT70829.1"/>
    <property type="molecule type" value="Genomic_DNA"/>
</dbReference>
<evidence type="ECO:0000256" key="1">
    <source>
        <dbReference type="SAM" id="Phobius"/>
    </source>
</evidence>
<dbReference type="AlphaFoldDB" id="A0A1D8GIU4"/>
<gene>
    <name evidence="2" type="ORF">Gferi_15460</name>
</gene>
<dbReference type="PANTHER" id="PTHR36178:SF1">
    <property type="entry name" value="SODIUM_GLUTAMATE SYMPORTER"/>
    <property type="match status" value="1"/>
</dbReference>
<organism evidence="2 3">
    <name type="scientific">Geosporobacter ferrireducens</name>
    <dbReference type="NCBI Taxonomy" id="1424294"/>
    <lineage>
        <taxon>Bacteria</taxon>
        <taxon>Bacillati</taxon>
        <taxon>Bacillota</taxon>
        <taxon>Clostridia</taxon>
        <taxon>Peptostreptococcales</taxon>
        <taxon>Thermotaleaceae</taxon>
        <taxon>Geosporobacter</taxon>
    </lineage>
</organism>
<dbReference type="InterPro" id="IPR004445">
    <property type="entry name" value="GltS"/>
</dbReference>
<feature type="transmembrane region" description="Helical" evidence="1">
    <location>
        <begin position="23"/>
        <end position="42"/>
    </location>
</feature>
<keyword evidence="3" id="KW-1185">Reference proteome</keyword>
<feature type="transmembrane region" description="Helical" evidence="1">
    <location>
        <begin position="379"/>
        <end position="399"/>
    </location>
</feature>
<feature type="transmembrane region" description="Helical" evidence="1">
    <location>
        <begin position="152"/>
        <end position="172"/>
    </location>
</feature>
<keyword evidence="1" id="KW-0472">Membrane</keyword>
<dbReference type="RefSeq" id="WP_069978020.1">
    <property type="nucleotide sequence ID" value="NZ_CP017269.1"/>
</dbReference>
<feature type="transmembrane region" description="Helical" evidence="1">
    <location>
        <begin position="439"/>
        <end position="462"/>
    </location>
</feature>
<feature type="transmembrane region" description="Helical" evidence="1">
    <location>
        <begin position="285"/>
        <end position="309"/>
    </location>
</feature>
<dbReference type="KEGG" id="gfe:Gferi_15460"/>
<dbReference type="PANTHER" id="PTHR36178">
    <property type="entry name" value="SLR0625 PROTEIN"/>
    <property type="match status" value="1"/>
</dbReference>
<evidence type="ECO:0000313" key="2">
    <source>
        <dbReference type="EMBL" id="AOT70829.1"/>
    </source>
</evidence>
<feature type="transmembrane region" description="Helical" evidence="1">
    <location>
        <begin position="84"/>
        <end position="103"/>
    </location>
</feature>
<feature type="transmembrane region" description="Helical" evidence="1">
    <location>
        <begin position="347"/>
        <end position="367"/>
    </location>
</feature>
<feature type="transmembrane region" description="Helical" evidence="1">
    <location>
        <begin position="255"/>
        <end position="273"/>
    </location>
</feature>
<dbReference type="GO" id="GO:0015813">
    <property type="term" value="P:L-glutamate transmembrane transport"/>
    <property type="evidence" value="ECO:0007669"/>
    <property type="project" value="InterPro"/>
</dbReference>
<keyword evidence="1" id="KW-0812">Transmembrane</keyword>
<dbReference type="Pfam" id="PF03616">
    <property type="entry name" value="Glt_symporter"/>
    <property type="match status" value="1"/>
</dbReference>
<reference evidence="2 3" key="1">
    <citation type="submission" date="2016-09" db="EMBL/GenBank/DDBJ databases">
        <title>Genomic analysis reveals versatility of anaerobic energy metabolism of Geosporobacter ferrireducens IRF9 of phylum Firmicutes.</title>
        <authorList>
            <person name="Kim S.-J."/>
        </authorList>
    </citation>
    <scope>NUCLEOTIDE SEQUENCE [LARGE SCALE GENOMIC DNA]</scope>
    <source>
        <strain evidence="2 3">IRF9</strain>
    </source>
</reference>
<accession>A0A1D8GIU4</accession>
<dbReference type="Proteomes" id="UP000095743">
    <property type="component" value="Chromosome"/>
</dbReference>
<feature type="transmembrane region" description="Helical" evidence="1">
    <location>
        <begin position="184"/>
        <end position="210"/>
    </location>
</feature>
<sequence length="491" mass="53899">MSILYTNLGALNMLAKAADPPPFGPYNMLMDFALMSVLLFIAQFMRAKIKLVQNLYLPSSLLAGFMGLFLSSQFLGWLPFTNNIGSYPYMLVVVLFASLYIGNSEKQSFKKVINEVGDTFTLNMAVEFGQFGLAILFGGFILTKLFPDVHQAFALMLPAGFVGGHGYAAAIGGTLKDMAGWEEAVIIGQTFATIGLLTGILGGLVLINIATRAKATRFIKTMAQLPQSMQTGLVPKEEQISLGNQTVSPMAIDPLTWHLLLVLIASAGGYYSFEAFKVIAPKISLPMMCLSMLAGVLLQLILNALGLGQYVDKRVITRIGSSVTDYLVAFGVASIRISVVMQYAMPILIMVLGGVFFCVFYVFVIGRKLFHNFWFERSIFIYGWASGVVAMGVTLLRIVDPEFRSKTLEDYGMAYVFISVIEVFIVSMVPVFVAKGQMFSTGAVLTLIFLGLVGLTILKYGVHKGKMDELREGEAEIIEQYNRDREARQQA</sequence>
<feature type="transmembrane region" description="Helical" evidence="1">
    <location>
        <begin position="54"/>
        <end position="78"/>
    </location>
</feature>
<feature type="transmembrane region" description="Helical" evidence="1">
    <location>
        <begin position="411"/>
        <end position="433"/>
    </location>
</feature>
<dbReference type="GO" id="GO:0015501">
    <property type="term" value="F:glutamate:sodium symporter activity"/>
    <property type="evidence" value="ECO:0007669"/>
    <property type="project" value="InterPro"/>
</dbReference>
<protein>
    <recommendedName>
        <fullName evidence="4">Sodium:glutamate symporter</fullName>
    </recommendedName>
</protein>
<name>A0A1D8GIU4_9FIRM</name>
<proteinExistence type="predicted"/>
<dbReference type="STRING" id="1424294.Gferi_15460"/>
<keyword evidence="1" id="KW-1133">Transmembrane helix</keyword>
<evidence type="ECO:0000313" key="3">
    <source>
        <dbReference type="Proteomes" id="UP000095743"/>
    </source>
</evidence>
<dbReference type="GO" id="GO:0016020">
    <property type="term" value="C:membrane"/>
    <property type="evidence" value="ECO:0007669"/>
    <property type="project" value="InterPro"/>
</dbReference>